<evidence type="ECO:0000256" key="3">
    <source>
        <dbReference type="ARBA" id="ARBA00023125"/>
    </source>
</evidence>
<evidence type="ECO:0000256" key="7">
    <source>
        <dbReference type="SAM" id="MobiDB-lite"/>
    </source>
</evidence>
<protein>
    <recommendedName>
        <fullName evidence="6">AT-hook motif nuclear-localized protein</fullName>
    </recommendedName>
</protein>
<dbReference type="GO" id="GO:0005634">
    <property type="term" value="C:nucleus"/>
    <property type="evidence" value="ECO:0007669"/>
    <property type="project" value="UniProtKB-SubCell"/>
</dbReference>
<proteinExistence type="predicted"/>
<sequence>MWCVECVDYYLPPLIWVLDLIYSFIPEFKVVYVDPVVRFPFRSGIEVLMRKGIFCGWHNLTTEKESRIIDVTMLELVAWVMLALFVTCQESKAKRIASKYGKFDCDFKSFILNLQLSILWLSISCTANGIAYFVGANFTPHILTVNAGEDVTMKVMSFSQQGSRAICILSANGMISNVTLRQPTSSGGTLTYEGRFEILSLSGSYMPTENGITRSRSGGMSVSLAGPDGRVVGGGLAGLLIAAGPVQVVVGSFLPGHQQEHKPKKQNKEYISTINPTHHFNPMSDQEIHVSFGGVKPIMTPAALQGDNNIAFNNVQVSRDSSTDRESNPSQSNAGVSC</sequence>
<keyword evidence="4 6" id="KW-0804">Transcription</keyword>
<feature type="region of interest" description="Disordered" evidence="7">
    <location>
        <begin position="318"/>
        <end position="338"/>
    </location>
</feature>
<keyword evidence="3 6" id="KW-0238">DNA-binding</keyword>
<comment type="subcellular location">
    <subcellularLocation>
        <location evidence="1 6">Nucleus</location>
    </subcellularLocation>
</comment>
<dbReference type="EMBL" id="JAAIUW010000010">
    <property type="protein sequence ID" value="KAF7813307.1"/>
    <property type="molecule type" value="Genomic_DNA"/>
</dbReference>
<keyword evidence="5 6" id="KW-0539">Nucleus</keyword>
<accession>A0A834W8S0</accession>
<comment type="caution">
    <text evidence="9">The sequence shown here is derived from an EMBL/GenBank/DDBJ whole genome shotgun (WGS) entry which is preliminary data.</text>
</comment>
<gene>
    <name evidence="9" type="ORF">G2W53_034283</name>
</gene>
<evidence type="ECO:0000259" key="8">
    <source>
        <dbReference type="PROSITE" id="PS51742"/>
    </source>
</evidence>
<dbReference type="PANTHER" id="PTHR31500">
    <property type="entry name" value="AT-HOOK MOTIF NUCLEAR-LOCALIZED PROTEIN 9"/>
    <property type="match status" value="1"/>
</dbReference>
<evidence type="ECO:0000313" key="9">
    <source>
        <dbReference type="EMBL" id="KAF7813307.1"/>
    </source>
</evidence>
<dbReference type="FunFam" id="3.30.1330.80:FF:000003">
    <property type="entry name" value="AT-hook motif nuclear-localized protein 1-like"/>
    <property type="match status" value="1"/>
</dbReference>
<evidence type="ECO:0000256" key="1">
    <source>
        <dbReference type="ARBA" id="ARBA00004123"/>
    </source>
</evidence>
<organism evidence="9 10">
    <name type="scientific">Senna tora</name>
    <dbReference type="NCBI Taxonomy" id="362788"/>
    <lineage>
        <taxon>Eukaryota</taxon>
        <taxon>Viridiplantae</taxon>
        <taxon>Streptophyta</taxon>
        <taxon>Embryophyta</taxon>
        <taxon>Tracheophyta</taxon>
        <taxon>Spermatophyta</taxon>
        <taxon>Magnoliopsida</taxon>
        <taxon>eudicotyledons</taxon>
        <taxon>Gunneridae</taxon>
        <taxon>Pentapetalae</taxon>
        <taxon>rosids</taxon>
        <taxon>fabids</taxon>
        <taxon>Fabales</taxon>
        <taxon>Fabaceae</taxon>
        <taxon>Caesalpinioideae</taxon>
        <taxon>Cassia clade</taxon>
        <taxon>Senna</taxon>
    </lineage>
</organism>
<dbReference type="InterPro" id="IPR005175">
    <property type="entry name" value="PPC_dom"/>
</dbReference>
<comment type="function">
    <text evidence="6">Transcription factor that specifically binds AT-rich DNA sequences related to the nuclear matrix attachment regions (MARs).</text>
</comment>
<dbReference type="Proteomes" id="UP000634136">
    <property type="component" value="Unassembled WGS sequence"/>
</dbReference>
<evidence type="ECO:0000256" key="4">
    <source>
        <dbReference type="ARBA" id="ARBA00023163"/>
    </source>
</evidence>
<dbReference type="PROSITE" id="PS51742">
    <property type="entry name" value="PPC"/>
    <property type="match status" value="1"/>
</dbReference>
<dbReference type="GO" id="GO:0003680">
    <property type="term" value="F:minor groove of adenine-thymine-rich DNA binding"/>
    <property type="evidence" value="ECO:0007669"/>
    <property type="project" value="UniProtKB-UniRule"/>
</dbReference>
<evidence type="ECO:0000256" key="5">
    <source>
        <dbReference type="ARBA" id="ARBA00023242"/>
    </source>
</evidence>
<keyword evidence="10" id="KW-1185">Reference proteome</keyword>
<dbReference type="AlphaFoldDB" id="A0A834W8S0"/>
<feature type="compositionally biased region" description="Polar residues" evidence="7">
    <location>
        <begin position="328"/>
        <end position="338"/>
    </location>
</feature>
<evidence type="ECO:0000256" key="6">
    <source>
        <dbReference type="RuleBase" id="RU367031"/>
    </source>
</evidence>
<dbReference type="OrthoDB" id="2014829at2759"/>
<keyword evidence="2 6" id="KW-0805">Transcription regulation</keyword>
<dbReference type="CDD" id="cd11378">
    <property type="entry name" value="DUF296"/>
    <property type="match status" value="1"/>
</dbReference>
<dbReference type="Pfam" id="PF03479">
    <property type="entry name" value="PCC"/>
    <property type="match status" value="1"/>
</dbReference>
<dbReference type="PANTHER" id="PTHR31500:SF18">
    <property type="entry name" value="AT-HOOK MOTIF NUCLEAR-LOCALIZED PROTEIN 3"/>
    <property type="match status" value="1"/>
</dbReference>
<dbReference type="Gene3D" id="3.30.1330.80">
    <property type="entry name" value="Hypothetical protein, similar to alpha- acetolactate decarboxylase, domain 2"/>
    <property type="match status" value="1"/>
</dbReference>
<feature type="domain" description="PPC" evidence="8">
    <location>
        <begin position="135"/>
        <end position="277"/>
    </location>
</feature>
<comment type="domain">
    <text evidence="6">The PPC domain mediates interactions between AHL proteins.</text>
</comment>
<dbReference type="SUPFAM" id="SSF117856">
    <property type="entry name" value="AF0104/ALDC/Ptd012-like"/>
    <property type="match status" value="1"/>
</dbReference>
<reference evidence="9" key="1">
    <citation type="submission" date="2020-09" db="EMBL/GenBank/DDBJ databases">
        <title>Genome-Enabled Discovery of Anthraquinone Biosynthesis in Senna tora.</title>
        <authorList>
            <person name="Kang S.-H."/>
            <person name="Pandey R.P."/>
            <person name="Lee C.-M."/>
            <person name="Sim J.-S."/>
            <person name="Jeong J.-T."/>
            <person name="Choi B.-S."/>
            <person name="Jung M."/>
            <person name="Ginzburg D."/>
            <person name="Zhao K."/>
            <person name="Won S.Y."/>
            <person name="Oh T.-J."/>
            <person name="Yu Y."/>
            <person name="Kim N.-H."/>
            <person name="Lee O.R."/>
            <person name="Lee T.-H."/>
            <person name="Bashyal P."/>
            <person name="Kim T.-S."/>
            <person name="Lee W.-H."/>
            <person name="Kawkins C."/>
            <person name="Kim C.-K."/>
            <person name="Kim J.S."/>
            <person name="Ahn B.O."/>
            <person name="Rhee S.Y."/>
            <person name="Sohng J.K."/>
        </authorList>
    </citation>
    <scope>NUCLEOTIDE SEQUENCE</scope>
    <source>
        <tissue evidence="9">Leaf</tissue>
    </source>
</reference>
<evidence type="ECO:0000256" key="2">
    <source>
        <dbReference type="ARBA" id="ARBA00023015"/>
    </source>
</evidence>
<evidence type="ECO:0000313" key="10">
    <source>
        <dbReference type="Proteomes" id="UP000634136"/>
    </source>
</evidence>
<dbReference type="InterPro" id="IPR039605">
    <property type="entry name" value="AHL"/>
</dbReference>
<name>A0A834W8S0_9FABA</name>